<gene>
    <name evidence="1" type="primary">NCL1_21396</name>
    <name evidence="1" type="ORF">TNCV_4907811</name>
</gene>
<sequence length="79" mass="9470">MSRTDENMISIYERKILRFLFGGIQENEIWSRRSNLDLYQSYKESDIVNFIKIQRIKWAGHVVRMDGNRTTKKSSMPNQ</sequence>
<comment type="caution">
    <text evidence="1">The sequence shown here is derived from an EMBL/GenBank/DDBJ whole genome shotgun (WGS) entry which is preliminary data.</text>
</comment>
<accession>A0A8X6RV92</accession>
<protein>
    <submittedName>
        <fullName evidence="1">Uncharacterized protein</fullName>
    </submittedName>
</protein>
<keyword evidence="2" id="KW-1185">Reference proteome</keyword>
<evidence type="ECO:0000313" key="2">
    <source>
        <dbReference type="Proteomes" id="UP000887159"/>
    </source>
</evidence>
<evidence type="ECO:0000313" key="1">
    <source>
        <dbReference type="EMBL" id="GFX98136.1"/>
    </source>
</evidence>
<dbReference type="Proteomes" id="UP000887159">
    <property type="component" value="Unassembled WGS sequence"/>
</dbReference>
<name>A0A8X6RV92_TRICX</name>
<dbReference type="EMBL" id="BMAU01021201">
    <property type="protein sequence ID" value="GFX98136.1"/>
    <property type="molecule type" value="Genomic_DNA"/>
</dbReference>
<dbReference type="AlphaFoldDB" id="A0A8X6RV92"/>
<organism evidence="1 2">
    <name type="scientific">Trichonephila clavipes</name>
    <name type="common">Golden silk orbweaver</name>
    <name type="synonym">Nephila clavipes</name>
    <dbReference type="NCBI Taxonomy" id="2585209"/>
    <lineage>
        <taxon>Eukaryota</taxon>
        <taxon>Metazoa</taxon>
        <taxon>Ecdysozoa</taxon>
        <taxon>Arthropoda</taxon>
        <taxon>Chelicerata</taxon>
        <taxon>Arachnida</taxon>
        <taxon>Araneae</taxon>
        <taxon>Araneomorphae</taxon>
        <taxon>Entelegynae</taxon>
        <taxon>Araneoidea</taxon>
        <taxon>Nephilidae</taxon>
        <taxon>Trichonephila</taxon>
    </lineage>
</organism>
<proteinExistence type="predicted"/>
<reference evidence="1" key="1">
    <citation type="submission" date="2020-08" db="EMBL/GenBank/DDBJ databases">
        <title>Multicomponent nature underlies the extraordinary mechanical properties of spider dragline silk.</title>
        <authorList>
            <person name="Kono N."/>
            <person name="Nakamura H."/>
            <person name="Mori M."/>
            <person name="Yoshida Y."/>
            <person name="Ohtoshi R."/>
            <person name="Malay A.D."/>
            <person name="Moran D.A.P."/>
            <person name="Tomita M."/>
            <person name="Numata K."/>
            <person name="Arakawa K."/>
        </authorList>
    </citation>
    <scope>NUCLEOTIDE SEQUENCE</scope>
</reference>